<proteinExistence type="predicted"/>
<dbReference type="AlphaFoldDB" id="Q5JGV9"/>
<dbReference type="EnsemblBacteria" id="BAD85552">
    <property type="protein sequence ID" value="BAD85552"/>
    <property type="gene ID" value="TK1363"/>
</dbReference>
<protein>
    <submittedName>
        <fullName evidence="1">Uncharacterized protein</fullName>
    </submittedName>
</protein>
<sequence length="50" mass="5366">MDDIKKVGLGLLLGILIEKYAPGAVEATGKAVKTTILTPIKVIERCLEEL</sequence>
<dbReference type="HOGENOM" id="CLU_3113268_0_0_2"/>
<gene>
    <name evidence="1" type="ordered locus">TK1363</name>
</gene>
<dbReference type="GeneID" id="78447883"/>
<evidence type="ECO:0000313" key="2">
    <source>
        <dbReference type="Proteomes" id="UP000000536"/>
    </source>
</evidence>
<dbReference type="EMBL" id="AP006878">
    <property type="protein sequence ID" value="BAD85552.1"/>
    <property type="molecule type" value="Genomic_DNA"/>
</dbReference>
<dbReference type="PATRIC" id="fig|69014.16.peg.1329"/>
<name>Q5JGV9_THEKO</name>
<organism evidence="1 2">
    <name type="scientific">Thermococcus kodakarensis (strain ATCC BAA-918 / JCM 12380 / KOD1)</name>
    <name type="common">Pyrococcus kodakaraensis (strain KOD1)</name>
    <dbReference type="NCBI Taxonomy" id="69014"/>
    <lineage>
        <taxon>Archaea</taxon>
        <taxon>Methanobacteriati</taxon>
        <taxon>Methanobacteriota</taxon>
        <taxon>Thermococci</taxon>
        <taxon>Thermococcales</taxon>
        <taxon>Thermococcaceae</taxon>
        <taxon>Thermococcus</taxon>
    </lineage>
</organism>
<reference evidence="1 2" key="1">
    <citation type="journal article" date="2005" name="Genome Res.">
        <title>Complete genome sequence of the hyperthermophilic archaeon Thermococcus kodakaraensis KOD1 and comparison with Pyrococcus genomes.</title>
        <authorList>
            <person name="Fukui T."/>
            <person name="Atomi H."/>
            <person name="Kanai T."/>
            <person name="Matsumi R."/>
            <person name="Fujiwara S."/>
            <person name="Imanaka T."/>
        </authorList>
    </citation>
    <scope>NUCLEOTIDE SEQUENCE [LARGE SCALE GENOMIC DNA]</scope>
    <source>
        <strain evidence="2">ATCC BAA-918 / JCM 12380 / KOD1</strain>
    </source>
</reference>
<dbReference type="KEGG" id="tko:TK1363"/>
<keyword evidence="2" id="KW-1185">Reference proteome</keyword>
<dbReference type="Proteomes" id="UP000000536">
    <property type="component" value="Chromosome"/>
</dbReference>
<dbReference type="STRING" id="69014.TK1363"/>
<evidence type="ECO:0000313" key="1">
    <source>
        <dbReference type="EMBL" id="BAD85552.1"/>
    </source>
</evidence>
<accession>Q5JGV9</accession>
<dbReference type="InParanoid" id="Q5JGV9"/>
<dbReference type="RefSeq" id="WP_011250314.1">
    <property type="nucleotide sequence ID" value="NC_006624.1"/>
</dbReference>